<dbReference type="AlphaFoldDB" id="A0A2U1P4I5"/>
<organism evidence="2 3">
    <name type="scientific">Artemisia annua</name>
    <name type="common">Sweet wormwood</name>
    <dbReference type="NCBI Taxonomy" id="35608"/>
    <lineage>
        <taxon>Eukaryota</taxon>
        <taxon>Viridiplantae</taxon>
        <taxon>Streptophyta</taxon>
        <taxon>Embryophyta</taxon>
        <taxon>Tracheophyta</taxon>
        <taxon>Spermatophyta</taxon>
        <taxon>Magnoliopsida</taxon>
        <taxon>eudicotyledons</taxon>
        <taxon>Gunneridae</taxon>
        <taxon>Pentapetalae</taxon>
        <taxon>asterids</taxon>
        <taxon>campanulids</taxon>
        <taxon>Asterales</taxon>
        <taxon>Asteraceae</taxon>
        <taxon>Asteroideae</taxon>
        <taxon>Anthemideae</taxon>
        <taxon>Artemisiinae</taxon>
        <taxon>Artemisia</taxon>
    </lineage>
</organism>
<sequence>MLEPIKGVENDVVQVSYVWEPDEWYYEGEWEAYKADLADEKEQQKLEAENEKEAQQKRRLLLKKDHERQLSLMPRMNLFEDVSHDDCENGTDDEEDIDYDYDNAHLYFASKPEPKFNF</sequence>
<comment type="caution">
    <text evidence="2">The sequence shown here is derived from an EMBL/GenBank/DDBJ whole genome shotgun (WGS) entry which is preliminary data.</text>
</comment>
<accession>A0A2U1P4I5</accession>
<gene>
    <name evidence="2" type="ORF">CTI12_AA195030</name>
</gene>
<name>A0A2U1P4I5_ARTAN</name>
<protein>
    <submittedName>
        <fullName evidence="2">Uncharacterized protein</fullName>
    </submittedName>
</protein>
<reference evidence="2 3" key="1">
    <citation type="journal article" date="2018" name="Mol. Plant">
        <title>The genome of Artemisia annua provides insight into the evolution of Asteraceae family and artemisinin biosynthesis.</title>
        <authorList>
            <person name="Shen Q."/>
            <person name="Zhang L."/>
            <person name="Liao Z."/>
            <person name="Wang S."/>
            <person name="Yan T."/>
            <person name="Shi P."/>
            <person name="Liu M."/>
            <person name="Fu X."/>
            <person name="Pan Q."/>
            <person name="Wang Y."/>
            <person name="Lv Z."/>
            <person name="Lu X."/>
            <person name="Zhang F."/>
            <person name="Jiang W."/>
            <person name="Ma Y."/>
            <person name="Chen M."/>
            <person name="Hao X."/>
            <person name="Li L."/>
            <person name="Tang Y."/>
            <person name="Lv G."/>
            <person name="Zhou Y."/>
            <person name="Sun X."/>
            <person name="Brodelius P.E."/>
            <person name="Rose J.K.C."/>
            <person name="Tang K."/>
        </authorList>
    </citation>
    <scope>NUCLEOTIDE SEQUENCE [LARGE SCALE GENOMIC DNA]</scope>
    <source>
        <strain evidence="3">cv. Huhao1</strain>
        <tissue evidence="2">Leaf</tissue>
    </source>
</reference>
<evidence type="ECO:0000256" key="1">
    <source>
        <dbReference type="SAM" id="Coils"/>
    </source>
</evidence>
<evidence type="ECO:0000313" key="2">
    <source>
        <dbReference type="EMBL" id="PWA80683.1"/>
    </source>
</evidence>
<keyword evidence="3" id="KW-1185">Reference proteome</keyword>
<dbReference type="EMBL" id="PKPP01001688">
    <property type="protein sequence ID" value="PWA80683.1"/>
    <property type="molecule type" value="Genomic_DNA"/>
</dbReference>
<evidence type="ECO:0000313" key="3">
    <source>
        <dbReference type="Proteomes" id="UP000245207"/>
    </source>
</evidence>
<feature type="coiled-coil region" evidence="1">
    <location>
        <begin position="34"/>
        <end position="65"/>
    </location>
</feature>
<dbReference type="Proteomes" id="UP000245207">
    <property type="component" value="Unassembled WGS sequence"/>
</dbReference>
<keyword evidence="1" id="KW-0175">Coiled coil</keyword>
<proteinExistence type="predicted"/>